<evidence type="ECO:0000313" key="1">
    <source>
        <dbReference type="EMBL" id="KAI9918605.1"/>
    </source>
</evidence>
<accession>A0ACC0WKP7</accession>
<gene>
    <name evidence="1" type="ORF">PsorP6_011667</name>
</gene>
<keyword evidence="2" id="KW-1185">Reference proteome</keyword>
<sequence length="125" mass="14314">MTLDGFINGSGKRLRATEVDCHTQESLKTRIIEFFADADITWSVVERKTFKDLLASCNLKTSSMLIKHQAIMVALFEAFEMRENVKLSTEQIMHRCMAHVLNLIARDGLHEFGHVEDDEDNVEET</sequence>
<proteinExistence type="predicted"/>
<evidence type="ECO:0000313" key="2">
    <source>
        <dbReference type="Proteomes" id="UP001163321"/>
    </source>
</evidence>
<name>A0ACC0WKP7_9STRA</name>
<organism evidence="1 2">
    <name type="scientific">Peronosclerospora sorghi</name>
    <dbReference type="NCBI Taxonomy" id="230839"/>
    <lineage>
        <taxon>Eukaryota</taxon>
        <taxon>Sar</taxon>
        <taxon>Stramenopiles</taxon>
        <taxon>Oomycota</taxon>
        <taxon>Peronosporomycetes</taxon>
        <taxon>Peronosporales</taxon>
        <taxon>Peronosporaceae</taxon>
        <taxon>Peronosclerospora</taxon>
    </lineage>
</organism>
<protein>
    <submittedName>
        <fullName evidence="1">Uncharacterized protein</fullName>
    </submittedName>
</protein>
<reference evidence="1 2" key="1">
    <citation type="journal article" date="2022" name="bioRxiv">
        <title>The genome of the oomycete Peronosclerospora sorghi, a cosmopolitan pathogen of maize and sorghum, is inflated with dispersed pseudogenes.</title>
        <authorList>
            <person name="Fletcher K."/>
            <person name="Martin F."/>
            <person name="Isakeit T."/>
            <person name="Cavanaugh K."/>
            <person name="Magill C."/>
            <person name="Michelmore R."/>
        </authorList>
    </citation>
    <scope>NUCLEOTIDE SEQUENCE [LARGE SCALE GENOMIC DNA]</scope>
    <source>
        <strain evidence="1">P6</strain>
    </source>
</reference>
<dbReference type="Proteomes" id="UP001163321">
    <property type="component" value="Chromosome 12"/>
</dbReference>
<comment type="caution">
    <text evidence="1">The sequence shown here is derived from an EMBL/GenBank/DDBJ whole genome shotgun (WGS) entry which is preliminary data.</text>
</comment>
<dbReference type="EMBL" id="CM047591">
    <property type="protein sequence ID" value="KAI9918605.1"/>
    <property type="molecule type" value="Genomic_DNA"/>
</dbReference>